<dbReference type="EMBL" id="BDCO01000003">
    <property type="protein sequence ID" value="GAT35499.1"/>
    <property type="molecule type" value="Genomic_DNA"/>
</dbReference>
<protein>
    <recommendedName>
        <fullName evidence="3">Argininosuccinate lyase</fullName>
    </recommendedName>
</protein>
<organism evidence="1 2">
    <name type="scientific">Terrimicrobium sacchariphilum</name>
    <dbReference type="NCBI Taxonomy" id="690879"/>
    <lineage>
        <taxon>Bacteria</taxon>
        <taxon>Pseudomonadati</taxon>
        <taxon>Verrucomicrobiota</taxon>
        <taxon>Terrimicrobiia</taxon>
        <taxon>Terrimicrobiales</taxon>
        <taxon>Terrimicrobiaceae</taxon>
        <taxon>Terrimicrobium</taxon>
    </lineage>
</organism>
<dbReference type="OrthoDB" id="574488at2"/>
<gene>
    <name evidence="1" type="ORF">TSACC_3566</name>
</gene>
<evidence type="ECO:0000313" key="1">
    <source>
        <dbReference type="EMBL" id="GAT35499.1"/>
    </source>
</evidence>
<dbReference type="AlphaFoldDB" id="A0A146GD55"/>
<name>A0A146GD55_TERSA</name>
<evidence type="ECO:0008006" key="3">
    <source>
        <dbReference type="Google" id="ProtNLM"/>
    </source>
</evidence>
<accession>A0A146GD55</accession>
<evidence type="ECO:0000313" key="2">
    <source>
        <dbReference type="Proteomes" id="UP000076023"/>
    </source>
</evidence>
<sequence>MKRILFSLTVASVAMFTQVSSVRAGDQDFTVHNKTGVEIHELYVSPHSSNDWEEDVLGKDKLPDGEDLDITFSPKEKADEWDLKVVDSKGNSITWENLKLTEITDVTLYYKDGEATAVTQNGSN</sequence>
<reference evidence="2" key="1">
    <citation type="journal article" date="2017" name="Genome Announc.">
        <title>Draft Genome Sequence of Terrimicrobium sacchariphilum NM-5T, a Facultative Anaerobic Soil Bacterium of the Class Spartobacteria.</title>
        <authorList>
            <person name="Qiu Y.L."/>
            <person name="Tourlousse D.M."/>
            <person name="Matsuura N."/>
            <person name="Ohashi A."/>
            <person name="Sekiguchi Y."/>
        </authorList>
    </citation>
    <scope>NUCLEOTIDE SEQUENCE [LARGE SCALE GENOMIC DNA]</scope>
    <source>
        <strain evidence="2">NM-5</strain>
    </source>
</reference>
<keyword evidence="2" id="KW-1185">Reference proteome</keyword>
<dbReference type="Proteomes" id="UP000076023">
    <property type="component" value="Unassembled WGS sequence"/>
</dbReference>
<dbReference type="InParanoid" id="A0A146GD55"/>
<dbReference type="STRING" id="690879.TSACC_3566"/>
<dbReference type="RefSeq" id="WP_075081302.1">
    <property type="nucleotide sequence ID" value="NZ_BDCO01000003.1"/>
</dbReference>
<comment type="caution">
    <text evidence="1">The sequence shown here is derived from an EMBL/GenBank/DDBJ whole genome shotgun (WGS) entry which is preliminary data.</text>
</comment>
<proteinExistence type="predicted"/>